<dbReference type="InterPro" id="IPR017453">
    <property type="entry name" value="GCV_H_sub"/>
</dbReference>
<keyword evidence="2 3" id="KW-0450">Lipoyl</keyword>
<evidence type="ECO:0000256" key="2">
    <source>
        <dbReference type="ARBA" id="ARBA00022823"/>
    </source>
</evidence>
<feature type="modified residue" description="N6-lipoyllysine" evidence="3 4">
    <location>
        <position position="62"/>
    </location>
</feature>
<feature type="domain" description="Lipoyl-binding" evidence="5">
    <location>
        <begin position="21"/>
        <end position="103"/>
    </location>
</feature>
<dbReference type="GO" id="GO:0019464">
    <property type="term" value="P:glycine decarboxylation via glycine cleavage system"/>
    <property type="evidence" value="ECO:0007669"/>
    <property type="project" value="UniProtKB-UniRule"/>
</dbReference>
<evidence type="ECO:0000313" key="7">
    <source>
        <dbReference type="Proteomes" id="UP000230025"/>
    </source>
</evidence>
<gene>
    <name evidence="3 6" type="primary">gcvH</name>
    <name evidence="6" type="ORF">COW28_07470</name>
</gene>
<protein>
    <recommendedName>
        <fullName evidence="3">Glycine cleavage system H protein</fullName>
    </recommendedName>
</protein>
<evidence type="ECO:0000256" key="3">
    <source>
        <dbReference type="HAMAP-Rule" id="MF_00272"/>
    </source>
</evidence>
<dbReference type="PROSITE" id="PS00189">
    <property type="entry name" value="LIPOYL"/>
    <property type="match status" value="1"/>
</dbReference>
<organism evidence="6 7">
    <name type="scientific">bacterium (Candidatus Ratteibacteria) CG15_BIG_FIL_POST_REV_8_21_14_020_41_12</name>
    <dbReference type="NCBI Taxonomy" id="2014291"/>
    <lineage>
        <taxon>Bacteria</taxon>
        <taxon>Candidatus Ratteibacteria</taxon>
    </lineage>
</organism>
<dbReference type="GO" id="GO:0005829">
    <property type="term" value="C:cytosol"/>
    <property type="evidence" value="ECO:0007669"/>
    <property type="project" value="TreeGrafter"/>
</dbReference>
<comment type="subunit">
    <text evidence="3">The glycine cleavage system is composed of four proteins: P, T, L and H.</text>
</comment>
<dbReference type="NCBIfam" id="TIGR00527">
    <property type="entry name" value="gcvH"/>
    <property type="match status" value="1"/>
</dbReference>
<dbReference type="InterPro" id="IPR033753">
    <property type="entry name" value="GCV_H/Fam206"/>
</dbReference>
<dbReference type="GO" id="GO:0005960">
    <property type="term" value="C:glycine cleavage complex"/>
    <property type="evidence" value="ECO:0007669"/>
    <property type="project" value="InterPro"/>
</dbReference>
<comment type="similarity">
    <text evidence="1 3">Belongs to the GcvH family.</text>
</comment>
<dbReference type="PROSITE" id="PS50968">
    <property type="entry name" value="BIOTINYL_LIPOYL"/>
    <property type="match status" value="1"/>
</dbReference>
<evidence type="ECO:0000313" key="6">
    <source>
        <dbReference type="EMBL" id="PIW31319.1"/>
    </source>
</evidence>
<dbReference type="HAMAP" id="MF_00272">
    <property type="entry name" value="GcvH"/>
    <property type="match status" value="1"/>
</dbReference>
<dbReference type="PANTHER" id="PTHR11715">
    <property type="entry name" value="GLYCINE CLEAVAGE SYSTEM H PROTEIN"/>
    <property type="match status" value="1"/>
</dbReference>
<dbReference type="InterPro" id="IPR002930">
    <property type="entry name" value="GCV_H"/>
</dbReference>
<dbReference type="PANTHER" id="PTHR11715:SF3">
    <property type="entry name" value="GLYCINE CLEAVAGE SYSTEM H PROTEIN-RELATED"/>
    <property type="match status" value="1"/>
</dbReference>
<comment type="caution">
    <text evidence="6">The sequence shown here is derived from an EMBL/GenBank/DDBJ whole genome shotgun (WGS) entry which is preliminary data.</text>
</comment>
<dbReference type="Gene3D" id="2.40.50.100">
    <property type="match status" value="1"/>
</dbReference>
<dbReference type="GO" id="GO:0009249">
    <property type="term" value="P:protein lipoylation"/>
    <property type="evidence" value="ECO:0007669"/>
    <property type="project" value="TreeGrafter"/>
</dbReference>
<sequence>MKKENLNYTKTHEWVGIKGEIATIGLSDFAVKELSDIVFIEFPEVGKKIKLGSPFGTIESVKAAFDLNTPISGEVMEINQTLSDNFDLLKDDPYEKSWMVKIKIENSDELKNLMDFEQYQEFLKK</sequence>
<reference evidence="7" key="1">
    <citation type="submission" date="2017-09" db="EMBL/GenBank/DDBJ databases">
        <title>Depth-based differentiation of microbial function through sediment-hosted aquifers and enrichment of novel symbionts in the deep terrestrial subsurface.</title>
        <authorList>
            <person name="Probst A.J."/>
            <person name="Ladd B."/>
            <person name="Jarett J.K."/>
            <person name="Geller-Mcgrath D.E."/>
            <person name="Sieber C.M.K."/>
            <person name="Emerson J.B."/>
            <person name="Anantharaman K."/>
            <person name="Thomas B.C."/>
            <person name="Malmstrom R."/>
            <person name="Stieglmeier M."/>
            <person name="Klingl A."/>
            <person name="Woyke T."/>
            <person name="Ryan C.M."/>
            <person name="Banfield J.F."/>
        </authorList>
    </citation>
    <scope>NUCLEOTIDE SEQUENCE [LARGE SCALE GENOMIC DNA]</scope>
</reference>
<evidence type="ECO:0000259" key="5">
    <source>
        <dbReference type="PROSITE" id="PS50968"/>
    </source>
</evidence>
<dbReference type="Proteomes" id="UP000230025">
    <property type="component" value="Unassembled WGS sequence"/>
</dbReference>
<comment type="function">
    <text evidence="3">The glycine cleavage system catalyzes the degradation of glycine. The H protein shuttles the methylamine group of glycine from the P protein to the T protein.</text>
</comment>
<dbReference type="InterPro" id="IPR011053">
    <property type="entry name" value="Single_hybrid_motif"/>
</dbReference>
<evidence type="ECO:0000256" key="1">
    <source>
        <dbReference type="ARBA" id="ARBA00009249"/>
    </source>
</evidence>
<dbReference type="EMBL" id="PFFY01000349">
    <property type="protein sequence ID" value="PIW31319.1"/>
    <property type="molecule type" value="Genomic_DNA"/>
</dbReference>
<dbReference type="AlphaFoldDB" id="A0A2M7GVK2"/>
<dbReference type="CDD" id="cd06848">
    <property type="entry name" value="GCS_H"/>
    <property type="match status" value="1"/>
</dbReference>
<evidence type="ECO:0000256" key="4">
    <source>
        <dbReference type="PIRSR" id="PIRSR617453-50"/>
    </source>
</evidence>
<dbReference type="Pfam" id="PF01597">
    <property type="entry name" value="GCV_H"/>
    <property type="match status" value="1"/>
</dbReference>
<accession>A0A2M7GVK2</accession>
<proteinExistence type="inferred from homology"/>
<name>A0A2M7GVK2_9BACT</name>
<comment type="cofactor">
    <cofactor evidence="3">
        <name>(R)-lipoate</name>
        <dbReference type="ChEBI" id="CHEBI:83088"/>
    </cofactor>
    <text evidence="3">Binds 1 lipoyl cofactor covalently.</text>
</comment>
<dbReference type="InterPro" id="IPR003016">
    <property type="entry name" value="2-oxoA_DH_lipoyl-BS"/>
</dbReference>
<dbReference type="SUPFAM" id="SSF51230">
    <property type="entry name" value="Single hybrid motif"/>
    <property type="match status" value="1"/>
</dbReference>
<dbReference type="NCBIfam" id="NF002270">
    <property type="entry name" value="PRK01202.1"/>
    <property type="match status" value="1"/>
</dbReference>
<dbReference type="InterPro" id="IPR000089">
    <property type="entry name" value="Biotin_lipoyl"/>
</dbReference>